<keyword evidence="2" id="KW-1185">Reference proteome</keyword>
<evidence type="ECO:0000313" key="1">
    <source>
        <dbReference type="EMBL" id="QDV34240.1"/>
    </source>
</evidence>
<dbReference type="Proteomes" id="UP000317835">
    <property type="component" value="Chromosome"/>
</dbReference>
<dbReference type="Pfam" id="PF22086">
    <property type="entry name" value="DUF6940"/>
    <property type="match status" value="1"/>
</dbReference>
<evidence type="ECO:0000313" key="2">
    <source>
        <dbReference type="Proteomes" id="UP000317835"/>
    </source>
</evidence>
<reference evidence="1 2" key="1">
    <citation type="submission" date="2019-02" db="EMBL/GenBank/DDBJ databases">
        <title>Deep-cultivation of Planctomycetes and their phenomic and genomic characterization uncovers novel biology.</title>
        <authorList>
            <person name="Wiegand S."/>
            <person name="Jogler M."/>
            <person name="Boedeker C."/>
            <person name="Pinto D."/>
            <person name="Vollmers J."/>
            <person name="Rivas-Marin E."/>
            <person name="Kohn T."/>
            <person name="Peeters S.H."/>
            <person name="Heuer A."/>
            <person name="Rast P."/>
            <person name="Oberbeckmann S."/>
            <person name="Bunk B."/>
            <person name="Jeske O."/>
            <person name="Meyerdierks A."/>
            <person name="Storesund J.E."/>
            <person name="Kallscheuer N."/>
            <person name="Luecker S."/>
            <person name="Lage O.M."/>
            <person name="Pohl T."/>
            <person name="Merkel B.J."/>
            <person name="Hornburger P."/>
            <person name="Mueller R.-W."/>
            <person name="Bruemmer F."/>
            <person name="Labrenz M."/>
            <person name="Spormann A.M."/>
            <person name="Op den Camp H."/>
            <person name="Overmann J."/>
            <person name="Amann R."/>
            <person name="Jetten M.S.M."/>
            <person name="Mascher T."/>
            <person name="Medema M.H."/>
            <person name="Devos D.P."/>
            <person name="Kaster A.-K."/>
            <person name="Ovreas L."/>
            <person name="Rohde M."/>
            <person name="Galperin M.Y."/>
            <person name="Jogler C."/>
        </authorList>
    </citation>
    <scope>NUCLEOTIDE SEQUENCE [LARGE SCALE GENOMIC DNA]</scope>
    <source>
        <strain evidence="1 2">ElP</strain>
    </source>
</reference>
<name>A0A518H073_9BACT</name>
<dbReference type="AlphaFoldDB" id="A0A518H073"/>
<accession>A0A518H073</accession>
<dbReference type="InterPro" id="IPR054220">
    <property type="entry name" value="DUF6940"/>
</dbReference>
<dbReference type="EMBL" id="CP036426">
    <property type="protein sequence ID" value="QDV34240.1"/>
    <property type="molecule type" value="Genomic_DNA"/>
</dbReference>
<gene>
    <name evidence="1" type="ORF">ElP_21250</name>
</gene>
<protein>
    <submittedName>
        <fullName evidence="1">Uncharacterized protein</fullName>
    </submittedName>
</protein>
<sequence length="214" mass="23678">MWRFRIEELDPGAGRGQRFALERGGRAAPVMEAVLGWKEDPTFRSWFNETLAESPFLAFRWETPAVTAETADLPFEFVLLDSPGLARDADPAAFADHFECAEGREVLVFPNLGGDALLIVPCPMVEPTAYGHLASFVSGAPEGQRQALWQAVGEAMARRLDDRPVWLNTAGCGVPWLHVRLDDRPKYYGFGPYRATDRQVLPPEATPGRPAPGR</sequence>
<dbReference type="RefSeq" id="WP_197446868.1">
    <property type="nucleotide sequence ID" value="NZ_CP036426.1"/>
</dbReference>
<dbReference type="KEGG" id="tpla:ElP_21250"/>
<proteinExistence type="predicted"/>
<organism evidence="1 2">
    <name type="scientific">Tautonia plasticadhaerens</name>
    <dbReference type="NCBI Taxonomy" id="2527974"/>
    <lineage>
        <taxon>Bacteria</taxon>
        <taxon>Pseudomonadati</taxon>
        <taxon>Planctomycetota</taxon>
        <taxon>Planctomycetia</taxon>
        <taxon>Isosphaerales</taxon>
        <taxon>Isosphaeraceae</taxon>
        <taxon>Tautonia</taxon>
    </lineage>
</organism>